<proteinExistence type="predicted"/>
<evidence type="ECO:0000313" key="2">
    <source>
        <dbReference type="EMBL" id="KAG2498632.1"/>
    </source>
</evidence>
<gene>
    <name evidence="2" type="ORF">HYH03_003379</name>
</gene>
<name>A0A835Y978_9CHLO</name>
<feature type="compositionally biased region" description="Polar residues" evidence="1">
    <location>
        <begin position="43"/>
        <end position="59"/>
    </location>
</feature>
<accession>A0A835Y978</accession>
<dbReference type="Proteomes" id="UP000612055">
    <property type="component" value="Unassembled WGS sequence"/>
</dbReference>
<protein>
    <submittedName>
        <fullName evidence="2">Uncharacterized protein</fullName>
    </submittedName>
</protein>
<organism evidence="2 3">
    <name type="scientific">Edaphochlamys debaryana</name>
    <dbReference type="NCBI Taxonomy" id="47281"/>
    <lineage>
        <taxon>Eukaryota</taxon>
        <taxon>Viridiplantae</taxon>
        <taxon>Chlorophyta</taxon>
        <taxon>core chlorophytes</taxon>
        <taxon>Chlorophyceae</taxon>
        <taxon>CS clade</taxon>
        <taxon>Chlamydomonadales</taxon>
        <taxon>Chlamydomonadales incertae sedis</taxon>
        <taxon>Edaphochlamys</taxon>
    </lineage>
</organism>
<comment type="caution">
    <text evidence="2">The sequence shown here is derived from an EMBL/GenBank/DDBJ whole genome shotgun (WGS) entry which is preliminary data.</text>
</comment>
<dbReference type="OrthoDB" id="5593235at2759"/>
<reference evidence="2" key="1">
    <citation type="journal article" date="2020" name="bioRxiv">
        <title>Comparative genomics of Chlamydomonas.</title>
        <authorList>
            <person name="Craig R.J."/>
            <person name="Hasan A.R."/>
            <person name="Ness R.W."/>
            <person name="Keightley P.D."/>
        </authorList>
    </citation>
    <scope>NUCLEOTIDE SEQUENCE</scope>
    <source>
        <strain evidence="2">CCAP 11/70</strain>
    </source>
</reference>
<keyword evidence="3" id="KW-1185">Reference proteome</keyword>
<evidence type="ECO:0000256" key="1">
    <source>
        <dbReference type="SAM" id="MobiDB-lite"/>
    </source>
</evidence>
<dbReference type="EMBL" id="JAEHOE010000009">
    <property type="protein sequence ID" value="KAG2498632.1"/>
    <property type="molecule type" value="Genomic_DNA"/>
</dbReference>
<sequence>MGASPFCVLATTPELPTSSIASTSARSPAPGRGGAQTFITFRRQNSSKGQLTSRPSGSAPSGVPATPAGARKPRSALVRAALALLAVQIILGVLILSQPAWRHGAAALMSSPTRSFAFHPSSWAPLSKRTGGGGGSSTLDVVSALGAKSRSGFGSGSSKGATNIVAIMAEKSRQREQKEYASRKEHMWDPPKAQAVTAKASSTSQPVVLSASVEAEAALKKTKPAAAVNTGTTAAAGAVAAAAAGSGSSAVVVQQASDAAYPPFVKPVVPFPGRVANPPPIVGVVFYGRRSRVRILDCYLQRNMKRNGGLLTSVVFVTATWDAADVAFLDRLVKLRSPEYSKLYPKRLDKGYTGHYAWMDPGTMYVKIDDDVVFIEDHAIDQMLIAHNLHRYHLISANVVNHQPLELPHSQSGAHTTYEQTVPGDKTSWRPVMKAAPVDPSEPDAKRPVVPVPFMDNGWDVWGNWSKAASVHYSFLANAEAGQLEKYRFPNNERLWDFNRHFGYTRWRINMIMFKGATIDVHVYNMSSTVGTYPGDDEDFITRILPQQLNRTSAAVSEALAVHFSFFMQRAGLENSTDLLDRYALLAEKTCGRLALPEVPK</sequence>
<evidence type="ECO:0000313" key="3">
    <source>
        <dbReference type="Proteomes" id="UP000612055"/>
    </source>
</evidence>
<feature type="region of interest" description="Disordered" evidence="1">
    <location>
        <begin position="18"/>
        <end position="37"/>
    </location>
</feature>
<dbReference type="AlphaFoldDB" id="A0A835Y978"/>
<feature type="region of interest" description="Disordered" evidence="1">
    <location>
        <begin position="43"/>
        <end position="71"/>
    </location>
</feature>